<feature type="compositionally biased region" description="Basic and acidic residues" evidence="1">
    <location>
        <begin position="484"/>
        <end position="493"/>
    </location>
</feature>
<dbReference type="PANTHER" id="PTHR47789:SF1">
    <property type="entry name" value="LAS SEVENTEEN-BINDING PROTEIN 5"/>
    <property type="match status" value="1"/>
</dbReference>
<sequence>MVLKKVQGLLSRRPGTSSSEDAPTYNQNSPEGNAARGVVCQGLYRMLLQSVAPLRPQLTTVVCQTEEIQYLPDIVTAAESSPVAAEACAYQIRKFLSKDNYGKPHAQYNSIMLIRILTDNPGPTFTRNFDTKFVSTVKELLRNGRDPSVQQILRETLFALERDKAYDTNLNPLFQMWRKEYVHSNGSSASHGPRTLNAPPFDPSQGRPSGQGVGSDGGQTAPRSRGLPSPSELAARVEEARTSAKLLIQLIQSTPPEELGGNDLVKEFGERCQQAQRSVQSYINTATEDPTQADDETMLTLIETNEQLSLALTKHQRAYLAARRTNSSNNVTTSSTPTPTPPPAAFAAPPPGPPPAAANPPLSEDSADTYAPPPNPPPRMQQSLAGRDYSPEAEDDPFGDSHAAPTTAAAHQMHPLEPLHYGSAGNNEHLIRPGGSEFQSTPSYLHRQESADVNRTMHGAAVGESSEPEGRSGGYGEVPDVSPVEERRVVYRY</sequence>
<comment type="caution">
    <text evidence="3">The sequence shown here is derived from an EMBL/GenBank/DDBJ whole genome shotgun (WGS) entry which is preliminary data.</text>
</comment>
<name>A0ABR3TRN9_9PEZI</name>
<feature type="domain" description="GAT" evidence="2">
    <location>
        <begin position="228"/>
        <end position="320"/>
    </location>
</feature>
<reference evidence="3 4" key="1">
    <citation type="journal article" date="2023" name="Plant Dis.">
        <title>First Report of Diplodia intermedia Causing Canker and Dieback Diseases on Apple Trees in Canada.</title>
        <authorList>
            <person name="Ellouze W."/>
            <person name="Ilyukhin E."/>
            <person name="Sulman M."/>
            <person name="Ali S."/>
        </authorList>
    </citation>
    <scope>NUCLEOTIDE SEQUENCE [LARGE SCALE GENOMIC DNA]</scope>
    <source>
        <strain evidence="3 4">M45-28</strain>
    </source>
</reference>
<dbReference type="SUPFAM" id="SSF89009">
    <property type="entry name" value="GAT-like domain"/>
    <property type="match status" value="1"/>
</dbReference>
<evidence type="ECO:0000256" key="1">
    <source>
        <dbReference type="SAM" id="MobiDB-lite"/>
    </source>
</evidence>
<proteinExistence type="predicted"/>
<evidence type="ECO:0000259" key="2">
    <source>
        <dbReference type="PROSITE" id="PS50909"/>
    </source>
</evidence>
<gene>
    <name evidence="3" type="ORF">SLS58_005206</name>
</gene>
<dbReference type="CDD" id="cd21383">
    <property type="entry name" value="GAT_GGA_Tom1-like"/>
    <property type="match status" value="1"/>
</dbReference>
<keyword evidence="4" id="KW-1185">Reference proteome</keyword>
<dbReference type="Proteomes" id="UP001521184">
    <property type="component" value="Unassembled WGS sequence"/>
</dbReference>
<feature type="compositionally biased region" description="Pro residues" evidence="1">
    <location>
        <begin position="338"/>
        <end position="358"/>
    </location>
</feature>
<dbReference type="SUPFAM" id="SSF48464">
    <property type="entry name" value="ENTH/VHS domain"/>
    <property type="match status" value="1"/>
</dbReference>
<dbReference type="PROSITE" id="PS50909">
    <property type="entry name" value="GAT"/>
    <property type="match status" value="1"/>
</dbReference>
<feature type="region of interest" description="Disordered" evidence="1">
    <location>
        <begin position="184"/>
        <end position="238"/>
    </location>
</feature>
<feature type="compositionally biased region" description="Polar residues" evidence="1">
    <location>
        <begin position="14"/>
        <end position="31"/>
    </location>
</feature>
<protein>
    <recommendedName>
        <fullName evidence="2">GAT domain-containing protein</fullName>
    </recommendedName>
</protein>
<feature type="region of interest" description="Disordered" evidence="1">
    <location>
        <begin position="323"/>
        <end position="493"/>
    </location>
</feature>
<dbReference type="InterPro" id="IPR045007">
    <property type="entry name" value="LSB5"/>
</dbReference>
<evidence type="ECO:0000313" key="3">
    <source>
        <dbReference type="EMBL" id="KAL1642964.1"/>
    </source>
</evidence>
<feature type="compositionally biased region" description="Low complexity" evidence="1">
    <location>
        <begin position="325"/>
        <end position="337"/>
    </location>
</feature>
<dbReference type="InterPro" id="IPR004152">
    <property type="entry name" value="GAT_dom"/>
</dbReference>
<dbReference type="Gene3D" id="1.25.40.90">
    <property type="match status" value="1"/>
</dbReference>
<evidence type="ECO:0000313" key="4">
    <source>
        <dbReference type="Proteomes" id="UP001521184"/>
    </source>
</evidence>
<dbReference type="EMBL" id="JAKEKT020000030">
    <property type="protein sequence ID" value="KAL1642964.1"/>
    <property type="molecule type" value="Genomic_DNA"/>
</dbReference>
<dbReference type="InterPro" id="IPR038425">
    <property type="entry name" value="GAT_sf"/>
</dbReference>
<organism evidence="3 4">
    <name type="scientific">Diplodia intermedia</name>
    <dbReference type="NCBI Taxonomy" id="856260"/>
    <lineage>
        <taxon>Eukaryota</taxon>
        <taxon>Fungi</taxon>
        <taxon>Dikarya</taxon>
        <taxon>Ascomycota</taxon>
        <taxon>Pezizomycotina</taxon>
        <taxon>Dothideomycetes</taxon>
        <taxon>Dothideomycetes incertae sedis</taxon>
        <taxon>Botryosphaeriales</taxon>
        <taxon>Botryosphaeriaceae</taxon>
        <taxon>Diplodia</taxon>
    </lineage>
</organism>
<dbReference type="InterPro" id="IPR008942">
    <property type="entry name" value="ENTH_VHS"/>
</dbReference>
<dbReference type="PANTHER" id="PTHR47789">
    <property type="entry name" value="LAS SEVENTEEN-BINDING PROTEIN 5"/>
    <property type="match status" value="1"/>
</dbReference>
<dbReference type="Pfam" id="PF03127">
    <property type="entry name" value="GAT"/>
    <property type="match status" value="1"/>
</dbReference>
<feature type="region of interest" description="Disordered" evidence="1">
    <location>
        <begin position="1"/>
        <end position="31"/>
    </location>
</feature>
<dbReference type="Gene3D" id="1.20.58.160">
    <property type="match status" value="1"/>
</dbReference>
<accession>A0ABR3TRN9</accession>